<evidence type="ECO:0000256" key="3">
    <source>
        <dbReference type="ARBA" id="ARBA00022692"/>
    </source>
</evidence>
<dbReference type="Gene3D" id="2.10.25.10">
    <property type="entry name" value="Laminin"/>
    <property type="match status" value="1"/>
</dbReference>
<dbReference type="FunCoup" id="A0A3Q3GI50">
    <property type="interactions" value="1057"/>
</dbReference>
<dbReference type="RefSeq" id="XP_020499572.3">
    <property type="nucleotide sequence ID" value="XM_020643916.3"/>
</dbReference>
<evidence type="ECO:0000313" key="12">
    <source>
        <dbReference type="Ensembl" id="ENSLBEP00000030438.1"/>
    </source>
</evidence>
<accession>A0A3Q3GI50</accession>
<dbReference type="InParanoid" id="A0A3Q3GI50"/>
<keyword evidence="5" id="KW-0339">Growth factor</keyword>
<dbReference type="STRING" id="56723.ENSLBEP00000030438"/>
<feature type="transmembrane region" description="Helical" evidence="10">
    <location>
        <begin position="122"/>
        <end position="144"/>
    </location>
</feature>
<dbReference type="GeneID" id="109991589"/>
<keyword evidence="13" id="KW-1185">Reference proteome</keyword>
<dbReference type="GO" id="GO:0008284">
    <property type="term" value="P:positive regulation of cell population proliferation"/>
    <property type="evidence" value="ECO:0007669"/>
    <property type="project" value="TreeGrafter"/>
</dbReference>
<keyword evidence="4 10" id="KW-1133">Transmembrane helix</keyword>
<dbReference type="GO" id="GO:0045840">
    <property type="term" value="P:positive regulation of mitotic nuclear division"/>
    <property type="evidence" value="ECO:0007669"/>
    <property type="project" value="TreeGrafter"/>
</dbReference>
<organism evidence="12 13">
    <name type="scientific">Labrus bergylta</name>
    <name type="common">ballan wrasse</name>
    <dbReference type="NCBI Taxonomy" id="56723"/>
    <lineage>
        <taxon>Eukaryota</taxon>
        <taxon>Metazoa</taxon>
        <taxon>Chordata</taxon>
        <taxon>Craniata</taxon>
        <taxon>Vertebrata</taxon>
        <taxon>Euteleostomi</taxon>
        <taxon>Actinopterygii</taxon>
        <taxon>Neopterygii</taxon>
        <taxon>Teleostei</taxon>
        <taxon>Neoteleostei</taxon>
        <taxon>Acanthomorphata</taxon>
        <taxon>Eupercaria</taxon>
        <taxon>Labriformes</taxon>
        <taxon>Labridae</taxon>
        <taxon>Labrus</taxon>
    </lineage>
</organism>
<evidence type="ECO:0000256" key="4">
    <source>
        <dbReference type="ARBA" id="ARBA00022989"/>
    </source>
</evidence>
<comment type="subcellular location">
    <subcellularLocation>
        <location evidence="1">Membrane</location>
        <topology evidence="1">Single-pass type I membrane protein</topology>
    </subcellularLocation>
</comment>
<dbReference type="SUPFAM" id="SSF57196">
    <property type="entry name" value="EGF/Laminin"/>
    <property type="match status" value="1"/>
</dbReference>
<evidence type="ECO:0000256" key="7">
    <source>
        <dbReference type="ARBA" id="ARBA00023157"/>
    </source>
</evidence>
<evidence type="ECO:0000256" key="9">
    <source>
        <dbReference type="PROSITE-ProRule" id="PRU00076"/>
    </source>
</evidence>
<dbReference type="PROSITE" id="PS00022">
    <property type="entry name" value="EGF_1"/>
    <property type="match status" value="1"/>
</dbReference>
<sequence>MFTQRQTNMEKVVLSAATVLILLTSAGNSAMLSDILLTTKTPALSNSSLTTLISNDSMEEPRVLHSHKPCGSEDENYCENGGKCMFPQDSEKPFCICTSSYSGPRCLFFLDNSRSLADLEGLMGIIFGVLMLIIFLAILFYCFAYKRCIKSAPLIKSAPSESSV</sequence>
<evidence type="ECO:0000256" key="10">
    <source>
        <dbReference type="SAM" id="Phobius"/>
    </source>
</evidence>
<reference evidence="12" key="2">
    <citation type="submission" date="2025-09" db="UniProtKB">
        <authorList>
            <consortium name="Ensembl"/>
        </authorList>
    </citation>
    <scope>IDENTIFICATION</scope>
</reference>
<dbReference type="InterPro" id="IPR000742">
    <property type="entry name" value="EGF"/>
</dbReference>
<dbReference type="PROSITE" id="PS50026">
    <property type="entry name" value="EGF_3"/>
    <property type="match status" value="1"/>
</dbReference>
<feature type="disulfide bond" evidence="9">
    <location>
        <begin position="78"/>
        <end position="95"/>
    </location>
</feature>
<dbReference type="GO" id="GO:0005615">
    <property type="term" value="C:extracellular space"/>
    <property type="evidence" value="ECO:0007669"/>
    <property type="project" value="TreeGrafter"/>
</dbReference>
<evidence type="ECO:0000256" key="1">
    <source>
        <dbReference type="ARBA" id="ARBA00004479"/>
    </source>
</evidence>
<keyword evidence="6 10" id="KW-0472">Membrane</keyword>
<evidence type="ECO:0000259" key="11">
    <source>
        <dbReference type="PROSITE" id="PS50026"/>
    </source>
</evidence>
<dbReference type="GO" id="GO:0005154">
    <property type="term" value="F:epidermal growth factor receptor binding"/>
    <property type="evidence" value="ECO:0007669"/>
    <property type="project" value="TreeGrafter"/>
</dbReference>
<dbReference type="Pfam" id="PF00008">
    <property type="entry name" value="EGF"/>
    <property type="match status" value="1"/>
</dbReference>
<keyword evidence="3 10" id="KW-0812">Transmembrane</keyword>
<evidence type="ECO:0000256" key="8">
    <source>
        <dbReference type="ARBA" id="ARBA00023180"/>
    </source>
</evidence>
<evidence type="ECO:0000256" key="6">
    <source>
        <dbReference type="ARBA" id="ARBA00023136"/>
    </source>
</evidence>
<keyword evidence="7 9" id="KW-1015">Disulfide bond</keyword>
<dbReference type="Ensembl" id="ENSLBET00000031847.1">
    <property type="protein sequence ID" value="ENSLBEP00000030438.1"/>
    <property type="gene ID" value="ENSLBEG00000022990.1"/>
</dbReference>
<dbReference type="GO" id="GO:0016020">
    <property type="term" value="C:membrane"/>
    <property type="evidence" value="ECO:0007669"/>
    <property type="project" value="UniProtKB-SubCell"/>
</dbReference>
<dbReference type="PANTHER" id="PTHR10740:SF10">
    <property type="entry name" value="EPIGEN"/>
    <property type="match status" value="1"/>
</dbReference>
<reference evidence="12" key="1">
    <citation type="submission" date="2025-08" db="UniProtKB">
        <authorList>
            <consortium name="Ensembl"/>
        </authorList>
    </citation>
    <scope>IDENTIFICATION</scope>
</reference>
<dbReference type="GeneTree" id="ENSGT00730000113053"/>
<protein>
    <submittedName>
        <fullName evidence="12">Epithelial mitogen homolog (mouse)</fullName>
    </submittedName>
</protein>
<feature type="disulfide bond" evidence="9">
    <location>
        <begin position="97"/>
        <end position="106"/>
    </location>
</feature>
<dbReference type="PANTHER" id="PTHR10740">
    <property type="entry name" value="TRANSFORMING GROWTH FACTOR ALPHA"/>
    <property type="match status" value="1"/>
</dbReference>
<feature type="domain" description="EGF-like" evidence="11">
    <location>
        <begin position="66"/>
        <end position="107"/>
    </location>
</feature>
<dbReference type="AlphaFoldDB" id="A0A3Q3GI50"/>
<dbReference type="Proteomes" id="UP000261660">
    <property type="component" value="Unplaced"/>
</dbReference>
<proteinExistence type="predicted"/>
<keyword evidence="2 9" id="KW-0245">EGF-like domain</keyword>
<evidence type="ECO:0000313" key="13">
    <source>
        <dbReference type="Proteomes" id="UP000261660"/>
    </source>
</evidence>
<evidence type="ECO:0000256" key="2">
    <source>
        <dbReference type="ARBA" id="ARBA00022536"/>
    </source>
</evidence>
<keyword evidence="8" id="KW-0325">Glycoprotein</keyword>
<comment type="caution">
    <text evidence="9">Lacks conserved residue(s) required for the propagation of feature annotation.</text>
</comment>
<dbReference type="GO" id="GO:0008083">
    <property type="term" value="F:growth factor activity"/>
    <property type="evidence" value="ECO:0007669"/>
    <property type="project" value="UniProtKB-KW"/>
</dbReference>
<name>A0A3Q3GI50_9LABR</name>
<evidence type="ECO:0000256" key="5">
    <source>
        <dbReference type="ARBA" id="ARBA00023030"/>
    </source>
</evidence>
<dbReference type="GO" id="GO:0007173">
    <property type="term" value="P:epidermal growth factor receptor signaling pathway"/>
    <property type="evidence" value="ECO:0007669"/>
    <property type="project" value="TreeGrafter"/>
</dbReference>